<gene>
    <name evidence="2" type="ORF">E4U56_002966</name>
</gene>
<sequence>MAGESLRSTSDSFIMVKILPFFLTTLAAIGPVAQAASCTPGLDYCGWVLLDHGGDRRSKKAHPETKIE</sequence>
<dbReference type="EMBL" id="SRPS01000020">
    <property type="protein sequence ID" value="KAG5975927.1"/>
    <property type="molecule type" value="Genomic_DNA"/>
</dbReference>
<proteinExistence type="predicted"/>
<evidence type="ECO:0000313" key="2">
    <source>
        <dbReference type="EMBL" id="KAG5975927.1"/>
    </source>
</evidence>
<evidence type="ECO:0000313" key="3">
    <source>
        <dbReference type="Proteomes" id="UP000784919"/>
    </source>
</evidence>
<feature type="chain" id="PRO_5040245249" evidence="1">
    <location>
        <begin position="36"/>
        <end position="68"/>
    </location>
</feature>
<name>A0A9P7MZ50_9HYPO</name>
<organism evidence="2 3">
    <name type="scientific">Claviceps arundinis</name>
    <dbReference type="NCBI Taxonomy" id="1623583"/>
    <lineage>
        <taxon>Eukaryota</taxon>
        <taxon>Fungi</taxon>
        <taxon>Dikarya</taxon>
        <taxon>Ascomycota</taxon>
        <taxon>Pezizomycotina</taxon>
        <taxon>Sordariomycetes</taxon>
        <taxon>Hypocreomycetidae</taxon>
        <taxon>Hypocreales</taxon>
        <taxon>Clavicipitaceae</taxon>
        <taxon>Claviceps</taxon>
    </lineage>
</organism>
<dbReference type="Proteomes" id="UP000784919">
    <property type="component" value="Unassembled WGS sequence"/>
</dbReference>
<protein>
    <submittedName>
        <fullName evidence="2">Uncharacterized protein</fullName>
    </submittedName>
</protein>
<comment type="caution">
    <text evidence="2">The sequence shown here is derived from an EMBL/GenBank/DDBJ whole genome shotgun (WGS) entry which is preliminary data.</text>
</comment>
<reference evidence="2" key="1">
    <citation type="journal article" date="2020" name="bioRxiv">
        <title>Whole genome comparisons of ergot fungi reveals the divergence and evolution of species within the genus Claviceps are the result of varying mechanisms driving genome evolution and host range expansion.</title>
        <authorList>
            <person name="Wyka S.A."/>
            <person name="Mondo S.J."/>
            <person name="Liu M."/>
            <person name="Dettman J."/>
            <person name="Nalam V."/>
            <person name="Broders K.D."/>
        </authorList>
    </citation>
    <scope>NUCLEOTIDE SEQUENCE</scope>
    <source>
        <strain evidence="2">CCC 1102</strain>
    </source>
</reference>
<feature type="signal peptide" evidence="1">
    <location>
        <begin position="1"/>
        <end position="35"/>
    </location>
</feature>
<dbReference type="AlphaFoldDB" id="A0A9P7MZ50"/>
<accession>A0A9P7MZ50</accession>
<keyword evidence="1" id="KW-0732">Signal</keyword>
<evidence type="ECO:0000256" key="1">
    <source>
        <dbReference type="SAM" id="SignalP"/>
    </source>
</evidence>